<sequence length="302" mass="33319">MIHLNEKASLQTEEIPVKSPKVWFITGASRGFGRVWADAALKRGDKVAATARKLESIADLNEKYGEAVLTLELDVTRPEQVKTAVEQAYAHFGRLDIVFNNAGYSLVGTIEEASADDIRALYETNIIGPVSVIQAALPLLRKQGRGHILGTSSNLGHVTLPVIGYYASSKWAFEAIHESLAEEVKSFGINVTIIEPGAYATEFGSQESLKFAQGLDFYTDFKAQFFERLKNLEKGDPDATPEALFNVVDAENPPLRFFLGSHNLPWVRQAYTERLATWEAWEEVSNSAQGNPDKELATSEIA</sequence>
<evidence type="ECO:0000256" key="1">
    <source>
        <dbReference type="ARBA" id="ARBA00006484"/>
    </source>
</evidence>
<evidence type="ECO:0000256" key="2">
    <source>
        <dbReference type="ARBA" id="ARBA00023002"/>
    </source>
</evidence>
<dbReference type="SUPFAM" id="SSF51735">
    <property type="entry name" value="NAD(P)-binding Rossmann-fold domains"/>
    <property type="match status" value="1"/>
</dbReference>
<dbReference type="PRINTS" id="PR00080">
    <property type="entry name" value="SDRFAMILY"/>
</dbReference>
<dbReference type="Pfam" id="PF00106">
    <property type="entry name" value="adh_short"/>
    <property type="match status" value="1"/>
</dbReference>
<dbReference type="KEGG" id="spib:G8759_34285"/>
<keyword evidence="5" id="KW-1185">Reference proteome</keyword>
<protein>
    <submittedName>
        <fullName evidence="4">SDR family NAD(P)-dependent oxidoreductase</fullName>
    </submittedName>
</protein>
<dbReference type="PANTHER" id="PTHR43976:SF16">
    <property type="entry name" value="SHORT-CHAIN DEHYDROGENASE_REDUCTASE FAMILY PROTEIN"/>
    <property type="match status" value="1"/>
</dbReference>
<dbReference type="InterPro" id="IPR002347">
    <property type="entry name" value="SDR_fam"/>
</dbReference>
<dbReference type="PRINTS" id="PR00081">
    <property type="entry name" value="GDHRDH"/>
</dbReference>
<dbReference type="EMBL" id="CP050063">
    <property type="protein sequence ID" value="QIP17350.1"/>
    <property type="molecule type" value="Genomic_DNA"/>
</dbReference>
<evidence type="ECO:0000313" key="4">
    <source>
        <dbReference type="EMBL" id="QIP17350.1"/>
    </source>
</evidence>
<dbReference type="CDD" id="cd05374">
    <property type="entry name" value="17beta-HSD-like_SDR_c"/>
    <property type="match status" value="1"/>
</dbReference>
<dbReference type="AlphaFoldDB" id="A0A6G9AY56"/>
<accession>A0A6G9AY56</accession>
<dbReference type="PANTHER" id="PTHR43976">
    <property type="entry name" value="SHORT CHAIN DEHYDROGENASE"/>
    <property type="match status" value="1"/>
</dbReference>
<comment type="similarity">
    <text evidence="1 3">Belongs to the short-chain dehydrogenases/reductases (SDR) family.</text>
</comment>
<evidence type="ECO:0000313" key="5">
    <source>
        <dbReference type="Proteomes" id="UP000501802"/>
    </source>
</evidence>
<reference evidence="4 5" key="1">
    <citation type="submission" date="2020-03" db="EMBL/GenBank/DDBJ databases">
        <authorList>
            <person name="Kim M.K."/>
        </authorList>
    </citation>
    <scope>NUCLEOTIDE SEQUENCE [LARGE SCALE GENOMIC DNA]</scope>
    <source>
        <strain evidence="4 5">BT328</strain>
    </source>
</reference>
<keyword evidence="2" id="KW-0560">Oxidoreductase</keyword>
<organism evidence="4 5">
    <name type="scientific">Spirosoma aureum</name>
    <dbReference type="NCBI Taxonomy" id="2692134"/>
    <lineage>
        <taxon>Bacteria</taxon>
        <taxon>Pseudomonadati</taxon>
        <taxon>Bacteroidota</taxon>
        <taxon>Cytophagia</taxon>
        <taxon>Cytophagales</taxon>
        <taxon>Cytophagaceae</taxon>
        <taxon>Spirosoma</taxon>
    </lineage>
</organism>
<dbReference type="NCBIfam" id="NF006114">
    <property type="entry name" value="PRK08263.1"/>
    <property type="match status" value="1"/>
</dbReference>
<dbReference type="GO" id="GO:0016491">
    <property type="term" value="F:oxidoreductase activity"/>
    <property type="evidence" value="ECO:0007669"/>
    <property type="project" value="UniProtKB-KW"/>
</dbReference>
<name>A0A6G9AY56_9BACT</name>
<gene>
    <name evidence="4" type="ORF">G8759_34285</name>
</gene>
<dbReference type="Proteomes" id="UP000501802">
    <property type="component" value="Chromosome"/>
</dbReference>
<dbReference type="InterPro" id="IPR051911">
    <property type="entry name" value="SDR_oxidoreductase"/>
</dbReference>
<proteinExistence type="inferred from homology"/>
<dbReference type="RefSeq" id="WP_167218123.1">
    <property type="nucleotide sequence ID" value="NZ_CP050063.1"/>
</dbReference>
<dbReference type="InterPro" id="IPR036291">
    <property type="entry name" value="NAD(P)-bd_dom_sf"/>
</dbReference>
<dbReference type="Gene3D" id="3.40.50.720">
    <property type="entry name" value="NAD(P)-binding Rossmann-like Domain"/>
    <property type="match status" value="1"/>
</dbReference>
<evidence type="ECO:0000256" key="3">
    <source>
        <dbReference type="RuleBase" id="RU000363"/>
    </source>
</evidence>